<sequence length="75" mass="8400">MNDSGPVFPVWLAPDGQPVACVEKIKVMNENLTELRQVAQDAFEDAVLMGCDENQVRDFLADMMRALVNPYQSAR</sequence>
<accession>A0A2S0PC87</accession>
<dbReference type="AlphaFoldDB" id="A0A2S0PC87"/>
<dbReference type="RefSeq" id="WP_028498906.1">
    <property type="nucleotide sequence ID" value="NZ_CALFSO010000021.1"/>
</dbReference>
<gene>
    <name evidence="1" type="ORF">DAI18_13510</name>
</gene>
<protein>
    <submittedName>
        <fullName evidence="1">Uncharacterized protein</fullName>
    </submittedName>
</protein>
<dbReference type="KEGG" id="maer:DAI18_13510"/>
<proteinExistence type="predicted"/>
<name>A0A2S0PC87_9NEIS</name>
<evidence type="ECO:0000313" key="1">
    <source>
        <dbReference type="EMBL" id="AVY94943.1"/>
    </source>
</evidence>
<dbReference type="OrthoDB" id="5297125at2"/>
<keyword evidence="2" id="KW-1185">Reference proteome</keyword>
<evidence type="ECO:0000313" key="2">
    <source>
        <dbReference type="Proteomes" id="UP000244173"/>
    </source>
</evidence>
<organism evidence="1 2">
    <name type="scientific">Microvirgula aerodenitrificans</name>
    <dbReference type="NCBI Taxonomy" id="57480"/>
    <lineage>
        <taxon>Bacteria</taxon>
        <taxon>Pseudomonadati</taxon>
        <taxon>Pseudomonadota</taxon>
        <taxon>Betaproteobacteria</taxon>
        <taxon>Neisseriales</taxon>
        <taxon>Aquaspirillaceae</taxon>
        <taxon>Microvirgula</taxon>
    </lineage>
</organism>
<reference evidence="1 2" key="1">
    <citation type="submission" date="2018-04" db="EMBL/GenBank/DDBJ databases">
        <title>Denitrifier Microvirgula.</title>
        <authorList>
            <person name="Anderson E."/>
            <person name="Jang J."/>
            <person name="Ishii S."/>
        </authorList>
    </citation>
    <scope>NUCLEOTIDE SEQUENCE [LARGE SCALE GENOMIC DNA]</scope>
    <source>
        <strain evidence="1 2">BE2.4</strain>
    </source>
</reference>
<dbReference type="EMBL" id="CP028519">
    <property type="protein sequence ID" value="AVY94943.1"/>
    <property type="molecule type" value="Genomic_DNA"/>
</dbReference>
<dbReference type="STRING" id="1122240.GCA_000620105_01583"/>
<dbReference type="Proteomes" id="UP000244173">
    <property type="component" value="Chromosome"/>
</dbReference>